<gene>
    <name evidence="2" type="ORF">GCM10007874_08970</name>
</gene>
<keyword evidence="3" id="KW-1185">Reference proteome</keyword>
<feature type="transmembrane region" description="Helical" evidence="1">
    <location>
        <begin position="6"/>
        <end position="33"/>
    </location>
</feature>
<proteinExistence type="predicted"/>
<evidence type="ECO:0000256" key="1">
    <source>
        <dbReference type="SAM" id="Phobius"/>
    </source>
</evidence>
<keyword evidence="1" id="KW-1133">Transmembrane helix</keyword>
<dbReference type="EMBL" id="BSPC01000007">
    <property type="protein sequence ID" value="GLS17881.1"/>
    <property type="molecule type" value="Genomic_DNA"/>
</dbReference>
<dbReference type="Proteomes" id="UP001156882">
    <property type="component" value="Unassembled WGS sequence"/>
</dbReference>
<evidence type="ECO:0000313" key="3">
    <source>
        <dbReference type="Proteomes" id="UP001156882"/>
    </source>
</evidence>
<comment type="caution">
    <text evidence="2">The sequence shown here is derived from an EMBL/GenBank/DDBJ whole genome shotgun (WGS) entry which is preliminary data.</text>
</comment>
<keyword evidence="1" id="KW-0812">Transmembrane</keyword>
<organism evidence="2 3">
    <name type="scientific">Labrys miyagiensis</name>
    <dbReference type="NCBI Taxonomy" id="346912"/>
    <lineage>
        <taxon>Bacteria</taxon>
        <taxon>Pseudomonadati</taxon>
        <taxon>Pseudomonadota</taxon>
        <taxon>Alphaproteobacteria</taxon>
        <taxon>Hyphomicrobiales</taxon>
        <taxon>Xanthobacteraceae</taxon>
        <taxon>Labrys</taxon>
    </lineage>
</organism>
<accession>A0ABQ6CCA5</accession>
<keyword evidence="1" id="KW-0472">Membrane</keyword>
<sequence>MNWITIVYVALGLLAFPLCVIGITALAGGVLLAGRISREEERHEHVPDGWR</sequence>
<name>A0ABQ6CCA5_9HYPH</name>
<dbReference type="RefSeq" id="WP_284310715.1">
    <property type="nucleotide sequence ID" value="NZ_BSPC01000007.1"/>
</dbReference>
<evidence type="ECO:0000313" key="2">
    <source>
        <dbReference type="EMBL" id="GLS17881.1"/>
    </source>
</evidence>
<reference evidence="3" key="1">
    <citation type="journal article" date="2019" name="Int. J. Syst. Evol. Microbiol.">
        <title>The Global Catalogue of Microorganisms (GCM) 10K type strain sequencing project: providing services to taxonomists for standard genome sequencing and annotation.</title>
        <authorList>
            <consortium name="The Broad Institute Genomics Platform"/>
            <consortium name="The Broad Institute Genome Sequencing Center for Infectious Disease"/>
            <person name="Wu L."/>
            <person name="Ma J."/>
        </authorList>
    </citation>
    <scope>NUCLEOTIDE SEQUENCE [LARGE SCALE GENOMIC DNA]</scope>
    <source>
        <strain evidence="3">NBRC 101365</strain>
    </source>
</reference>
<protein>
    <submittedName>
        <fullName evidence="2">Uncharacterized protein</fullName>
    </submittedName>
</protein>